<gene>
    <name evidence="1" type="ORF">G6F50_012341</name>
</gene>
<proteinExistence type="predicted"/>
<dbReference type="Proteomes" id="UP000740926">
    <property type="component" value="Unassembled WGS sequence"/>
</dbReference>
<evidence type="ECO:0000313" key="1">
    <source>
        <dbReference type="EMBL" id="KAG1560171.1"/>
    </source>
</evidence>
<sequence length="215" mass="23571">MRQRTERTVDGVQQPERGDIAGAELDDVLRGLPMQAIQCVHLGLQRVEHRAQFAVQERRGLQLRARRDELVIQLEAAAGGAPHARHRHGGVGIARLIIGQQLHRLAEERKFGFHRIGEQVLGVTIGLAVAGQRGALGIGAVGAVIAQQWQCQVDHGGLHARRQILQRHRIGQAVMGRRVVGLAVGEHGRQVEWAQRAARQRMGIETHATRTPGAS</sequence>
<dbReference type="EMBL" id="JAANIU010003767">
    <property type="protein sequence ID" value="KAG1560171.1"/>
    <property type="molecule type" value="Genomic_DNA"/>
</dbReference>
<protein>
    <submittedName>
        <fullName evidence="1">Uncharacterized protein</fullName>
    </submittedName>
</protein>
<accession>A0A9P7CIU4</accession>
<evidence type="ECO:0000313" key="2">
    <source>
        <dbReference type="Proteomes" id="UP000740926"/>
    </source>
</evidence>
<comment type="caution">
    <text evidence="1">The sequence shown here is derived from an EMBL/GenBank/DDBJ whole genome shotgun (WGS) entry which is preliminary data.</text>
</comment>
<keyword evidence="2" id="KW-1185">Reference proteome</keyword>
<dbReference type="AlphaFoldDB" id="A0A9P7CIU4"/>
<name>A0A9P7CIU4_9FUNG</name>
<organism evidence="1 2">
    <name type="scientific">Rhizopus delemar</name>
    <dbReference type="NCBI Taxonomy" id="936053"/>
    <lineage>
        <taxon>Eukaryota</taxon>
        <taxon>Fungi</taxon>
        <taxon>Fungi incertae sedis</taxon>
        <taxon>Mucoromycota</taxon>
        <taxon>Mucoromycotina</taxon>
        <taxon>Mucoromycetes</taxon>
        <taxon>Mucorales</taxon>
        <taxon>Mucorineae</taxon>
        <taxon>Rhizopodaceae</taxon>
        <taxon>Rhizopus</taxon>
    </lineage>
</organism>
<reference evidence="1 2" key="1">
    <citation type="journal article" date="2020" name="Microb. Genom.">
        <title>Genetic diversity of clinical and environmental Mucorales isolates obtained from an investigation of mucormycosis cases among solid organ transplant recipients.</title>
        <authorList>
            <person name="Nguyen M.H."/>
            <person name="Kaul D."/>
            <person name="Muto C."/>
            <person name="Cheng S.J."/>
            <person name="Richter R.A."/>
            <person name="Bruno V.M."/>
            <person name="Liu G."/>
            <person name="Beyhan S."/>
            <person name="Sundermann A.J."/>
            <person name="Mounaud S."/>
            <person name="Pasculle A.W."/>
            <person name="Nierman W.C."/>
            <person name="Driscoll E."/>
            <person name="Cumbie R."/>
            <person name="Clancy C.J."/>
            <person name="Dupont C.L."/>
        </authorList>
    </citation>
    <scope>NUCLEOTIDE SEQUENCE [LARGE SCALE GENOMIC DNA]</scope>
    <source>
        <strain evidence="1 2">GL24</strain>
    </source>
</reference>